<feature type="compositionally biased region" description="Basic and acidic residues" evidence="2">
    <location>
        <begin position="227"/>
        <end position="238"/>
    </location>
</feature>
<reference evidence="3 4" key="1">
    <citation type="submission" date="2024-02" db="EMBL/GenBank/DDBJ databases">
        <authorList>
            <person name="Daric V."/>
            <person name="Darras S."/>
        </authorList>
    </citation>
    <scope>NUCLEOTIDE SEQUENCE [LARGE SCALE GENOMIC DNA]</scope>
</reference>
<feature type="region of interest" description="Disordered" evidence="2">
    <location>
        <begin position="352"/>
        <end position="425"/>
    </location>
</feature>
<dbReference type="Proteomes" id="UP001642483">
    <property type="component" value="Unassembled WGS sequence"/>
</dbReference>
<accession>A0ABP0FR95</accession>
<gene>
    <name evidence="3" type="ORF">CVLEPA_LOCUS11818</name>
</gene>
<feature type="compositionally biased region" description="Polar residues" evidence="2">
    <location>
        <begin position="197"/>
        <end position="212"/>
    </location>
</feature>
<feature type="region of interest" description="Disordered" evidence="2">
    <location>
        <begin position="132"/>
        <end position="161"/>
    </location>
</feature>
<evidence type="ECO:0000313" key="4">
    <source>
        <dbReference type="Proteomes" id="UP001642483"/>
    </source>
</evidence>
<proteinExistence type="predicted"/>
<protein>
    <submittedName>
        <fullName evidence="3">Uncharacterized protein</fullName>
    </submittedName>
</protein>
<evidence type="ECO:0000256" key="2">
    <source>
        <dbReference type="SAM" id="MobiDB-lite"/>
    </source>
</evidence>
<dbReference type="EMBL" id="CAWYQH010000079">
    <property type="protein sequence ID" value="CAK8681598.1"/>
    <property type="molecule type" value="Genomic_DNA"/>
</dbReference>
<evidence type="ECO:0000256" key="1">
    <source>
        <dbReference type="SAM" id="Coils"/>
    </source>
</evidence>
<feature type="compositionally biased region" description="Polar residues" evidence="2">
    <location>
        <begin position="240"/>
        <end position="253"/>
    </location>
</feature>
<feature type="compositionally biased region" description="Basic and acidic residues" evidence="2">
    <location>
        <begin position="175"/>
        <end position="194"/>
    </location>
</feature>
<organism evidence="3 4">
    <name type="scientific">Clavelina lepadiformis</name>
    <name type="common">Light-bulb sea squirt</name>
    <name type="synonym">Ascidia lepadiformis</name>
    <dbReference type="NCBI Taxonomy" id="159417"/>
    <lineage>
        <taxon>Eukaryota</taxon>
        <taxon>Metazoa</taxon>
        <taxon>Chordata</taxon>
        <taxon>Tunicata</taxon>
        <taxon>Ascidiacea</taxon>
        <taxon>Aplousobranchia</taxon>
        <taxon>Clavelinidae</taxon>
        <taxon>Clavelina</taxon>
    </lineage>
</organism>
<feature type="region of interest" description="Disordered" evidence="2">
    <location>
        <begin position="175"/>
        <end position="253"/>
    </location>
</feature>
<feature type="compositionally biased region" description="Polar residues" evidence="2">
    <location>
        <begin position="360"/>
        <end position="389"/>
    </location>
</feature>
<evidence type="ECO:0000313" key="3">
    <source>
        <dbReference type="EMBL" id="CAK8681598.1"/>
    </source>
</evidence>
<keyword evidence="4" id="KW-1185">Reference proteome</keyword>
<name>A0ABP0FR95_CLALP</name>
<feature type="coiled-coil region" evidence="1">
    <location>
        <begin position="13"/>
        <end position="55"/>
    </location>
</feature>
<sequence length="530" mass="60065">MTVDKLYKVVTVNQALENLLQKDMRQLEVKQRRYLQNVTRLEKDMKQELKKKVDEKFKLKLESQVLRQEYKALAEKFGLKLTSEVTQGETDIQSSLQAALYTDGLLHGAGVQNRYNRQKDLCKRQKPKLLQRKDSSFMFTDSRRNSRSGGNDLKEVKGITKLGMEGNNRRLLSADRYDESNHNYKQHDNSDKIYRNRPSSPSETRTNVNSGSVPKAQDIKGINHSSIAEKTEQEEGRNKAIQQQIQPEAKNNANMKDGINRAAVNSMKVSFDFRNNEMQEINSPARPMSGRDSKKRILLNNLWRPTSEASSRARLENIPSPPLIAKSPVPNSVPQFFPLTVKLGFGKPSKGFVSAGARPKTSTTNQRRSYSLTSNQRNRPATRDGQNVLTPAVFESNRTEPLQKTVDASQASISSTQRRRSSIKLTRSKSIQPGMSAGTRLSIIKKQLNVQEKEYKMVMRGRRQLEENDIVTTKVWEFIGRRPVSVSGPGSRYANARARRSTISDVLSAKENSFLLSKIAEMSRPPNHSI</sequence>
<comment type="caution">
    <text evidence="3">The sequence shown here is derived from an EMBL/GenBank/DDBJ whole genome shotgun (WGS) entry which is preliminary data.</text>
</comment>
<keyword evidence="1" id="KW-0175">Coiled coil</keyword>